<gene>
    <name evidence="1" type="ORF">B7463_g3207</name>
</gene>
<organism evidence="1 2">
    <name type="scientific">Scytalidium lignicola</name>
    <name type="common">Hyphomycete</name>
    <dbReference type="NCBI Taxonomy" id="5539"/>
    <lineage>
        <taxon>Eukaryota</taxon>
        <taxon>Fungi</taxon>
        <taxon>Dikarya</taxon>
        <taxon>Ascomycota</taxon>
        <taxon>Pezizomycotina</taxon>
        <taxon>Leotiomycetes</taxon>
        <taxon>Leotiomycetes incertae sedis</taxon>
        <taxon>Scytalidium</taxon>
    </lineage>
</organism>
<feature type="non-terminal residue" evidence="1">
    <location>
        <position position="1"/>
    </location>
</feature>
<sequence>MTSKQLNRRQARWAEMLAEYDFKIMHMKGIENSRADTLSCKPQYITREKSEQEAVLIKDKDKDLTYNQGQLMAITAVTDKD</sequence>
<dbReference type="EMBL" id="NCSJ02000040">
    <property type="protein sequence ID" value="RFU33172.1"/>
    <property type="molecule type" value="Genomic_DNA"/>
</dbReference>
<comment type="caution">
    <text evidence="1">The sequence shown here is derived from an EMBL/GenBank/DDBJ whole genome shotgun (WGS) entry which is preliminary data.</text>
</comment>
<keyword evidence="2" id="KW-1185">Reference proteome</keyword>
<proteinExistence type="predicted"/>
<evidence type="ECO:0000313" key="1">
    <source>
        <dbReference type="EMBL" id="RFU33172.1"/>
    </source>
</evidence>
<protein>
    <recommendedName>
        <fullName evidence="3">Reverse transcriptase RNase H-like domain-containing protein</fullName>
    </recommendedName>
</protein>
<evidence type="ECO:0008006" key="3">
    <source>
        <dbReference type="Google" id="ProtNLM"/>
    </source>
</evidence>
<dbReference type="AlphaFoldDB" id="A0A3E2HJ36"/>
<reference evidence="1 2" key="1">
    <citation type="submission" date="2018-05" db="EMBL/GenBank/DDBJ databases">
        <title>Draft genome sequence of Scytalidium lignicola DSM 105466, a ubiquitous saprotrophic fungus.</title>
        <authorList>
            <person name="Buettner E."/>
            <person name="Gebauer A.M."/>
            <person name="Hofrichter M."/>
            <person name="Liers C."/>
            <person name="Kellner H."/>
        </authorList>
    </citation>
    <scope>NUCLEOTIDE SEQUENCE [LARGE SCALE GENOMIC DNA]</scope>
    <source>
        <strain evidence="1 2">DSM 105466</strain>
    </source>
</reference>
<evidence type="ECO:0000313" key="2">
    <source>
        <dbReference type="Proteomes" id="UP000258309"/>
    </source>
</evidence>
<name>A0A3E2HJ36_SCYLI</name>
<dbReference type="STRING" id="5539.A0A3E2HJ36"/>
<feature type="non-terminal residue" evidence="1">
    <location>
        <position position="81"/>
    </location>
</feature>
<dbReference type="OrthoDB" id="5550292at2759"/>
<dbReference type="Proteomes" id="UP000258309">
    <property type="component" value="Unassembled WGS sequence"/>
</dbReference>
<accession>A0A3E2HJ36</accession>